<sequence length="73" mass="8257">MIQLEIDFALGSINAQLLINLVICDCPRIHNAACIITRRAKCCVMNTKKLNGYHSHTEASTTEPHPKHNHFCR</sequence>
<dbReference type="AlphaFoldDB" id="A0AAV7BH75"/>
<proteinExistence type="predicted"/>
<evidence type="ECO:0000313" key="2">
    <source>
        <dbReference type="EMBL" id="KAG8571954.1"/>
    </source>
</evidence>
<name>A0AAV7BH75_ENGPU</name>
<keyword evidence="3" id="KW-1185">Reference proteome</keyword>
<feature type="region of interest" description="Disordered" evidence="1">
    <location>
        <begin position="54"/>
        <end position="73"/>
    </location>
</feature>
<evidence type="ECO:0008006" key="4">
    <source>
        <dbReference type="Google" id="ProtNLM"/>
    </source>
</evidence>
<evidence type="ECO:0000313" key="3">
    <source>
        <dbReference type="Proteomes" id="UP000824782"/>
    </source>
</evidence>
<protein>
    <recommendedName>
        <fullName evidence="4">Secreted protein</fullName>
    </recommendedName>
</protein>
<dbReference type="EMBL" id="WNYA01000005">
    <property type="protein sequence ID" value="KAG8571954.1"/>
    <property type="molecule type" value="Genomic_DNA"/>
</dbReference>
<dbReference type="Proteomes" id="UP000824782">
    <property type="component" value="Unassembled WGS sequence"/>
</dbReference>
<evidence type="ECO:0000256" key="1">
    <source>
        <dbReference type="SAM" id="MobiDB-lite"/>
    </source>
</evidence>
<gene>
    <name evidence="2" type="ORF">GDO81_011844</name>
</gene>
<reference evidence="2" key="1">
    <citation type="thesis" date="2020" institute="ProQuest LLC" country="789 East Eisenhower Parkway, Ann Arbor, MI, USA">
        <title>Comparative Genomics and Chromosome Evolution.</title>
        <authorList>
            <person name="Mudd A.B."/>
        </authorList>
    </citation>
    <scope>NUCLEOTIDE SEQUENCE</scope>
    <source>
        <strain evidence="2">237g6f4</strain>
        <tissue evidence="2">Blood</tissue>
    </source>
</reference>
<comment type="caution">
    <text evidence="2">The sequence shown here is derived from an EMBL/GenBank/DDBJ whole genome shotgun (WGS) entry which is preliminary data.</text>
</comment>
<organism evidence="2 3">
    <name type="scientific">Engystomops pustulosus</name>
    <name type="common">Tungara frog</name>
    <name type="synonym">Physalaemus pustulosus</name>
    <dbReference type="NCBI Taxonomy" id="76066"/>
    <lineage>
        <taxon>Eukaryota</taxon>
        <taxon>Metazoa</taxon>
        <taxon>Chordata</taxon>
        <taxon>Craniata</taxon>
        <taxon>Vertebrata</taxon>
        <taxon>Euteleostomi</taxon>
        <taxon>Amphibia</taxon>
        <taxon>Batrachia</taxon>
        <taxon>Anura</taxon>
        <taxon>Neobatrachia</taxon>
        <taxon>Hyloidea</taxon>
        <taxon>Leptodactylidae</taxon>
        <taxon>Leiuperinae</taxon>
        <taxon>Engystomops</taxon>
    </lineage>
</organism>
<accession>A0AAV7BH75</accession>